<dbReference type="EMBL" id="VSRR010003881">
    <property type="protein sequence ID" value="MPC37784.1"/>
    <property type="molecule type" value="Genomic_DNA"/>
</dbReference>
<evidence type="ECO:0000313" key="2">
    <source>
        <dbReference type="Proteomes" id="UP000324222"/>
    </source>
</evidence>
<evidence type="ECO:0000313" key="1">
    <source>
        <dbReference type="EMBL" id="MPC37784.1"/>
    </source>
</evidence>
<sequence>MSTKYERKKNISWVCGLWKQEGISKQNPATKIFLYLTLEILTLTSSHSLRMSAEKERKWCECSALLRGWKRENAEENLMFIILPADVYRGVIFSFPRTT</sequence>
<comment type="caution">
    <text evidence="1">The sequence shown here is derived from an EMBL/GenBank/DDBJ whole genome shotgun (WGS) entry which is preliminary data.</text>
</comment>
<dbReference type="Proteomes" id="UP000324222">
    <property type="component" value="Unassembled WGS sequence"/>
</dbReference>
<organism evidence="1 2">
    <name type="scientific">Portunus trituberculatus</name>
    <name type="common">Swimming crab</name>
    <name type="synonym">Neptunus trituberculatus</name>
    <dbReference type="NCBI Taxonomy" id="210409"/>
    <lineage>
        <taxon>Eukaryota</taxon>
        <taxon>Metazoa</taxon>
        <taxon>Ecdysozoa</taxon>
        <taxon>Arthropoda</taxon>
        <taxon>Crustacea</taxon>
        <taxon>Multicrustacea</taxon>
        <taxon>Malacostraca</taxon>
        <taxon>Eumalacostraca</taxon>
        <taxon>Eucarida</taxon>
        <taxon>Decapoda</taxon>
        <taxon>Pleocyemata</taxon>
        <taxon>Brachyura</taxon>
        <taxon>Eubrachyura</taxon>
        <taxon>Portunoidea</taxon>
        <taxon>Portunidae</taxon>
        <taxon>Portuninae</taxon>
        <taxon>Portunus</taxon>
    </lineage>
</organism>
<accession>A0A5B7EZN0</accession>
<name>A0A5B7EZN0_PORTR</name>
<dbReference type="AlphaFoldDB" id="A0A5B7EZN0"/>
<reference evidence="1 2" key="1">
    <citation type="submission" date="2019-05" db="EMBL/GenBank/DDBJ databases">
        <title>Another draft genome of Portunus trituberculatus and its Hox gene families provides insights of decapod evolution.</title>
        <authorList>
            <person name="Jeong J.-H."/>
            <person name="Song I."/>
            <person name="Kim S."/>
            <person name="Choi T."/>
            <person name="Kim D."/>
            <person name="Ryu S."/>
            <person name="Kim W."/>
        </authorList>
    </citation>
    <scope>NUCLEOTIDE SEQUENCE [LARGE SCALE GENOMIC DNA]</scope>
    <source>
        <tissue evidence="1">Muscle</tissue>
    </source>
</reference>
<proteinExistence type="predicted"/>
<gene>
    <name evidence="1" type="ORF">E2C01_031275</name>
</gene>
<protein>
    <submittedName>
        <fullName evidence="1">Uncharacterized protein</fullName>
    </submittedName>
</protein>
<keyword evidence="2" id="KW-1185">Reference proteome</keyword>